<gene>
    <name evidence="2" type="ORF">BaRGS_00019335</name>
</gene>
<keyword evidence="3" id="KW-1185">Reference proteome</keyword>
<comment type="caution">
    <text evidence="2">The sequence shown here is derived from an EMBL/GenBank/DDBJ whole genome shotgun (WGS) entry which is preliminary data.</text>
</comment>
<proteinExistence type="predicted"/>
<reference evidence="2 3" key="1">
    <citation type="journal article" date="2023" name="Sci. Data">
        <title>Genome assembly of the Korean intertidal mud-creeper Batillaria attramentaria.</title>
        <authorList>
            <person name="Patra A.K."/>
            <person name="Ho P.T."/>
            <person name="Jun S."/>
            <person name="Lee S.J."/>
            <person name="Kim Y."/>
            <person name="Won Y.J."/>
        </authorList>
    </citation>
    <scope>NUCLEOTIDE SEQUENCE [LARGE SCALE GENOMIC DNA]</scope>
    <source>
        <strain evidence="2">Wonlab-2016</strain>
    </source>
</reference>
<name>A0ABD0KQM5_9CAEN</name>
<dbReference type="Proteomes" id="UP001519460">
    <property type="component" value="Unassembled WGS sequence"/>
</dbReference>
<evidence type="ECO:0000256" key="1">
    <source>
        <dbReference type="SAM" id="MobiDB-lite"/>
    </source>
</evidence>
<protein>
    <submittedName>
        <fullName evidence="2">Uncharacterized protein</fullName>
    </submittedName>
</protein>
<evidence type="ECO:0000313" key="2">
    <source>
        <dbReference type="EMBL" id="KAK7489391.1"/>
    </source>
</evidence>
<feature type="non-terminal residue" evidence="2">
    <location>
        <position position="60"/>
    </location>
</feature>
<organism evidence="2 3">
    <name type="scientific">Batillaria attramentaria</name>
    <dbReference type="NCBI Taxonomy" id="370345"/>
    <lineage>
        <taxon>Eukaryota</taxon>
        <taxon>Metazoa</taxon>
        <taxon>Spiralia</taxon>
        <taxon>Lophotrochozoa</taxon>
        <taxon>Mollusca</taxon>
        <taxon>Gastropoda</taxon>
        <taxon>Caenogastropoda</taxon>
        <taxon>Sorbeoconcha</taxon>
        <taxon>Cerithioidea</taxon>
        <taxon>Batillariidae</taxon>
        <taxon>Batillaria</taxon>
    </lineage>
</organism>
<dbReference type="EMBL" id="JACVVK020000138">
    <property type="protein sequence ID" value="KAK7489391.1"/>
    <property type="molecule type" value="Genomic_DNA"/>
</dbReference>
<dbReference type="AlphaFoldDB" id="A0ABD0KQM5"/>
<feature type="region of interest" description="Disordered" evidence="1">
    <location>
        <begin position="1"/>
        <end position="20"/>
    </location>
</feature>
<sequence length="60" mass="6560">MLTPSISLTRKVRDQTQEATRCQRHASFSLRHDEKVSIGNSSASGVANSFPIFIAPVSTQ</sequence>
<evidence type="ECO:0000313" key="3">
    <source>
        <dbReference type="Proteomes" id="UP001519460"/>
    </source>
</evidence>
<accession>A0ABD0KQM5</accession>